<evidence type="ECO:0000256" key="3">
    <source>
        <dbReference type="ARBA" id="ARBA00022692"/>
    </source>
</evidence>
<organism evidence="7 8">
    <name type="scientific">Natrialba swarupiae</name>
    <dbReference type="NCBI Taxonomy" id="2448032"/>
    <lineage>
        <taxon>Archaea</taxon>
        <taxon>Methanobacteriati</taxon>
        <taxon>Methanobacteriota</taxon>
        <taxon>Stenosarchaea group</taxon>
        <taxon>Halobacteria</taxon>
        <taxon>Halobacteriales</taxon>
        <taxon>Natrialbaceae</taxon>
        <taxon>Natrialba</taxon>
    </lineage>
</organism>
<dbReference type="PANTHER" id="PTHR30086">
    <property type="entry name" value="ARGININE EXPORTER PROTEIN ARGO"/>
    <property type="match status" value="1"/>
</dbReference>
<evidence type="ECO:0000256" key="1">
    <source>
        <dbReference type="ARBA" id="ARBA00004651"/>
    </source>
</evidence>
<dbReference type="InterPro" id="IPR001123">
    <property type="entry name" value="LeuE-type"/>
</dbReference>
<gene>
    <name evidence="7" type="ORF">FYC77_18115</name>
</gene>
<evidence type="ECO:0000313" key="7">
    <source>
        <dbReference type="EMBL" id="TYT60584.1"/>
    </source>
</evidence>
<feature type="transmembrane region" description="Helical" evidence="6">
    <location>
        <begin position="41"/>
        <end position="66"/>
    </location>
</feature>
<name>A0A5D5AHI0_9EURY</name>
<feature type="transmembrane region" description="Helical" evidence="6">
    <location>
        <begin position="6"/>
        <end position="29"/>
    </location>
</feature>
<dbReference type="EMBL" id="VTAW01000036">
    <property type="protein sequence ID" value="TYT60584.1"/>
    <property type="molecule type" value="Genomic_DNA"/>
</dbReference>
<accession>A0A5D5AHI0</accession>
<comment type="caution">
    <text evidence="7">The sequence shown here is derived from an EMBL/GenBank/DDBJ whole genome shotgun (WGS) entry which is preliminary data.</text>
</comment>
<dbReference type="AlphaFoldDB" id="A0A5D5AHI0"/>
<evidence type="ECO:0000256" key="5">
    <source>
        <dbReference type="ARBA" id="ARBA00023136"/>
    </source>
</evidence>
<dbReference type="Pfam" id="PF01810">
    <property type="entry name" value="LysE"/>
    <property type="match status" value="1"/>
</dbReference>
<feature type="transmembrane region" description="Helical" evidence="6">
    <location>
        <begin position="156"/>
        <end position="177"/>
    </location>
</feature>
<dbReference type="PIRSF" id="PIRSF006324">
    <property type="entry name" value="LeuE"/>
    <property type="match status" value="1"/>
</dbReference>
<comment type="subcellular location">
    <subcellularLocation>
        <location evidence="1">Cell membrane</location>
        <topology evidence="1">Multi-pass membrane protein</topology>
    </subcellularLocation>
</comment>
<keyword evidence="5 6" id="KW-0472">Membrane</keyword>
<dbReference type="GO" id="GO:0015171">
    <property type="term" value="F:amino acid transmembrane transporter activity"/>
    <property type="evidence" value="ECO:0007669"/>
    <property type="project" value="TreeGrafter"/>
</dbReference>
<dbReference type="PANTHER" id="PTHR30086:SF20">
    <property type="entry name" value="ARGININE EXPORTER PROTEIN ARGO-RELATED"/>
    <property type="match status" value="1"/>
</dbReference>
<keyword evidence="3 6" id="KW-0812">Transmembrane</keyword>
<keyword evidence="8" id="KW-1185">Reference proteome</keyword>
<evidence type="ECO:0000256" key="6">
    <source>
        <dbReference type="SAM" id="Phobius"/>
    </source>
</evidence>
<feature type="transmembrane region" description="Helical" evidence="6">
    <location>
        <begin position="189"/>
        <end position="210"/>
    </location>
</feature>
<keyword evidence="2" id="KW-1003">Cell membrane</keyword>
<evidence type="ECO:0000313" key="8">
    <source>
        <dbReference type="Proteomes" id="UP000324104"/>
    </source>
</evidence>
<evidence type="ECO:0000256" key="2">
    <source>
        <dbReference type="ARBA" id="ARBA00022475"/>
    </source>
</evidence>
<dbReference type="Proteomes" id="UP000324104">
    <property type="component" value="Unassembled WGS sequence"/>
</dbReference>
<dbReference type="RefSeq" id="WP_149082904.1">
    <property type="nucleotide sequence ID" value="NZ_VTAW01000036.1"/>
</dbReference>
<proteinExistence type="predicted"/>
<protein>
    <submittedName>
        <fullName evidence="7">LysE family translocator</fullName>
    </submittedName>
</protein>
<feature type="transmembrane region" description="Helical" evidence="6">
    <location>
        <begin position="72"/>
        <end position="89"/>
    </location>
</feature>
<reference evidence="7 8" key="1">
    <citation type="submission" date="2019-08" db="EMBL/GenBank/DDBJ databases">
        <title>Archaea genome.</title>
        <authorList>
            <person name="Kajale S."/>
            <person name="Shouche Y."/>
            <person name="Deshpande N."/>
            <person name="Sharma A."/>
        </authorList>
    </citation>
    <scope>NUCLEOTIDE SEQUENCE [LARGE SCALE GENOMIC DNA]</scope>
    <source>
        <strain evidence="7 8">ESP3B_9</strain>
    </source>
</reference>
<sequence length="211" mass="22132">MIDPTLLAFYLLAAGAMILSPGPDTIYVLTRSFGEGSAVGVASAAGISAGVVLHTLGAVVGLAALFRASSTAFLAVTYLGAAYLVYLGVRTIRDDALAVEPVDRADTEATATASRSSHPFTEAVTVNVLNPQVALFFLAFLPQFVDGRWIELQLSILGGLYAVLTMLYLGSVALVAGRFRRLLVSRPNVAGGIRWASGLALIALGLRLFLF</sequence>
<dbReference type="GO" id="GO:0005886">
    <property type="term" value="C:plasma membrane"/>
    <property type="evidence" value="ECO:0007669"/>
    <property type="project" value="UniProtKB-SubCell"/>
</dbReference>
<keyword evidence="4 6" id="KW-1133">Transmembrane helix</keyword>
<feature type="transmembrane region" description="Helical" evidence="6">
    <location>
        <begin position="124"/>
        <end position="144"/>
    </location>
</feature>
<evidence type="ECO:0000256" key="4">
    <source>
        <dbReference type="ARBA" id="ARBA00022989"/>
    </source>
</evidence>